<proteinExistence type="predicted"/>
<dbReference type="EMBL" id="JXTC01000007">
    <property type="protein sequence ID" value="POO01863.1"/>
    <property type="molecule type" value="Genomic_DNA"/>
</dbReference>
<feature type="region of interest" description="Disordered" evidence="1">
    <location>
        <begin position="53"/>
        <end position="82"/>
    </location>
</feature>
<dbReference type="AlphaFoldDB" id="A0A2P5FVN2"/>
<protein>
    <submittedName>
        <fullName evidence="2">Uncharacterized protein</fullName>
    </submittedName>
</protein>
<comment type="caution">
    <text evidence="2">The sequence shown here is derived from an EMBL/GenBank/DDBJ whole genome shotgun (WGS) entry which is preliminary data.</text>
</comment>
<reference evidence="3" key="1">
    <citation type="submission" date="2016-06" db="EMBL/GenBank/DDBJ databases">
        <title>Parallel loss of symbiosis genes in relatives of nitrogen-fixing non-legume Parasponia.</title>
        <authorList>
            <person name="Van Velzen R."/>
            <person name="Holmer R."/>
            <person name="Bu F."/>
            <person name="Rutten L."/>
            <person name="Van Zeijl A."/>
            <person name="Liu W."/>
            <person name="Santuari L."/>
            <person name="Cao Q."/>
            <person name="Sharma T."/>
            <person name="Shen D."/>
            <person name="Roswanjaya Y."/>
            <person name="Wardhani T."/>
            <person name="Kalhor M.S."/>
            <person name="Jansen J."/>
            <person name="Van den Hoogen J."/>
            <person name="Gungor B."/>
            <person name="Hartog M."/>
            <person name="Hontelez J."/>
            <person name="Verver J."/>
            <person name="Yang W.-C."/>
            <person name="Schijlen E."/>
            <person name="Repin R."/>
            <person name="Schilthuizen M."/>
            <person name="Schranz E."/>
            <person name="Heidstra R."/>
            <person name="Miyata K."/>
            <person name="Fedorova E."/>
            <person name="Kohlen W."/>
            <person name="Bisseling T."/>
            <person name="Smit S."/>
            <person name="Geurts R."/>
        </authorList>
    </citation>
    <scope>NUCLEOTIDE SEQUENCE [LARGE SCALE GENOMIC DNA]</scope>
    <source>
        <strain evidence="3">cv. RG33-2</strain>
    </source>
</reference>
<evidence type="ECO:0000313" key="2">
    <source>
        <dbReference type="EMBL" id="POO01863.1"/>
    </source>
</evidence>
<evidence type="ECO:0000313" key="3">
    <source>
        <dbReference type="Proteomes" id="UP000237000"/>
    </source>
</evidence>
<evidence type="ECO:0000256" key="1">
    <source>
        <dbReference type="SAM" id="MobiDB-lite"/>
    </source>
</evidence>
<gene>
    <name evidence="2" type="ORF">TorRG33x02_026400</name>
</gene>
<name>A0A2P5FVN2_TREOI</name>
<accession>A0A2P5FVN2</accession>
<organism evidence="2 3">
    <name type="scientific">Trema orientale</name>
    <name type="common">Charcoal tree</name>
    <name type="synonym">Celtis orientalis</name>
    <dbReference type="NCBI Taxonomy" id="63057"/>
    <lineage>
        <taxon>Eukaryota</taxon>
        <taxon>Viridiplantae</taxon>
        <taxon>Streptophyta</taxon>
        <taxon>Embryophyta</taxon>
        <taxon>Tracheophyta</taxon>
        <taxon>Spermatophyta</taxon>
        <taxon>Magnoliopsida</taxon>
        <taxon>eudicotyledons</taxon>
        <taxon>Gunneridae</taxon>
        <taxon>Pentapetalae</taxon>
        <taxon>rosids</taxon>
        <taxon>fabids</taxon>
        <taxon>Rosales</taxon>
        <taxon>Cannabaceae</taxon>
        <taxon>Trema</taxon>
    </lineage>
</organism>
<dbReference type="InParanoid" id="A0A2P5FVN2"/>
<dbReference type="Proteomes" id="UP000237000">
    <property type="component" value="Unassembled WGS sequence"/>
</dbReference>
<keyword evidence="3" id="KW-1185">Reference proteome</keyword>
<sequence>MKIDNINNGPERVTGSVAIFTNSGHTQDPAPMQIHPLLNGAVKKPSRLIGPTLSRYSRSVKPPSSEPQAHLQRRPVLSFSSP</sequence>